<gene>
    <name evidence="2" type="ORF">ACH46_20340</name>
</gene>
<dbReference type="OrthoDB" id="8701357at2"/>
<feature type="domain" description="ATPase BadF/BadG/BcrA/BcrD type" evidence="1">
    <location>
        <begin position="18"/>
        <end position="288"/>
    </location>
</feature>
<dbReference type="AlphaFoldDB" id="A0A0N9NFF1"/>
<evidence type="ECO:0000313" key="3">
    <source>
        <dbReference type="Proteomes" id="UP000063789"/>
    </source>
</evidence>
<dbReference type="InterPro" id="IPR043129">
    <property type="entry name" value="ATPase_NBD"/>
</dbReference>
<name>A0A0N9NFF1_9ACTN</name>
<sequence>MTEETGRVGEGVAVSVVVDCGGTSSRIALIVDGEERARIDGEASLSGYLEPSRIGTVLRKLLEPVEERYRGLGLVGSDVAVVIAAAGFVDSLRAEYRAAAESVVADAFGGAVSTLTFVNDAVALFLGHDADGVIVAGTGSNVLMRTAAGGVVQRGGHDWVAADEGAGFWIGLDGIRRVKRDADDDQCSALVDAFCRTYDVDAAGIIGRFRELAVAGPQMKAQIARFAVGVCDAAAAGDDAALGIVDRQIAELVGTVERAIGAATRPGRVVLSGGMMRNALYGDTFRRRMAAAVGEIDWLLVDDGMGAVAAMAAHGPGWPAALGGFRPLVVGA</sequence>
<dbReference type="InterPro" id="IPR052519">
    <property type="entry name" value="Euk-type_GlcNAc_Kinase"/>
</dbReference>
<evidence type="ECO:0000259" key="1">
    <source>
        <dbReference type="Pfam" id="PF01869"/>
    </source>
</evidence>
<dbReference type="Pfam" id="PF01869">
    <property type="entry name" value="BcrAD_BadFG"/>
    <property type="match status" value="1"/>
</dbReference>
<keyword evidence="3" id="KW-1185">Reference proteome</keyword>
<dbReference type="Gene3D" id="3.30.420.40">
    <property type="match status" value="2"/>
</dbReference>
<proteinExistence type="predicted"/>
<dbReference type="Proteomes" id="UP000063789">
    <property type="component" value="Chromosome"/>
</dbReference>
<dbReference type="PANTHER" id="PTHR43190:SF3">
    <property type="entry name" value="N-ACETYL-D-GLUCOSAMINE KINASE"/>
    <property type="match status" value="1"/>
</dbReference>
<evidence type="ECO:0000313" key="2">
    <source>
        <dbReference type="EMBL" id="ALG86413.1"/>
    </source>
</evidence>
<reference evidence="2 3" key="2">
    <citation type="journal article" date="2017" name="Int. J. Syst. Evol. Microbiol.">
        <title>Gordonia phthalatica sp. nov., a di-n-butyl phthalate-degrading bacterium isolated from activated sludge.</title>
        <authorList>
            <person name="Jin D."/>
            <person name="Kong X."/>
            <person name="Jia M."/>
            <person name="Yu X."/>
            <person name="Wang X."/>
            <person name="Zhuang X."/>
            <person name="Deng Y."/>
            <person name="Bai Z."/>
        </authorList>
    </citation>
    <scope>NUCLEOTIDE SEQUENCE [LARGE SCALE GENOMIC DNA]</scope>
    <source>
        <strain evidence="2 3">QH-11</strain>
    </source>
</reference>
<dbReference type="SUPFAM" id="SSF53067">
    <property type="entry name" value="Actin-like ATPase domain"/>
    <property type="match status" value="1"/>
</dbReference>
<organism evidence="2 3">
    <name type="scientific">Gordonia phthalatica</name>
    <dbReference type="NCBI Taxonomy" id="1136941"/>
    <lineage>
        <taxon>Bacteria</taxon>
        <taxon>Bacillati</taxon>
        <taxon>Actinomycetota</taxon>
        <taxon>Actinomycetes</taxon>
        <taxon>Mycobacteriales</taxon>
        <taxon>Gordoniaceae</taxon>
        <taxon>Gordonia</taxon>
    </lineage>
</organism>
<dbReference type="KEGG" id="goq:ACH46_20340"/>
<dbReference type="RefSeq" id="WP_062394656.1">
    <property type="nucleotide sequence ID" value="NZ_CP011853.1"/>
</dbReference>
<protein>
    <recommendedName>
        <fullName evidence="1">ATPase BadF/BadG/BcrA/BcrD type domain-containing protein</fullName>
    </recommendedName>
</protein>
<accession>A0A0N9NFF1</accession>
<reference evidence="3" key="1">
    <citation type="submission" date="2015-06" db="EMBL/GenBank/DDBJ databases">
        <title>Complete genome sequence and metabolic analysis of phthalate degradation pathway in Gordonia sp. QH-11.</title>
        <authorList>
            <person name="Jin D."/>
            <person name="Kong X."/>
            <person name="Bai Z."/>
        </authorList>
    </citation>
    <scope>NUCLEOTIDE SEQUENCE [LARGE SCALE GENOMIC DNA]</scope>
    <source>
        <strain evidence="3">QH-11</strain>
    </source>
</reference>
<dbReference type="PANTHER" id="PTHR43190">
    <property type="entry name" value="N-ACETYL-D-GLUCOSAMINE KINASE"/>
    <property type="match status" value="1"/>
</dbReference>
<dbReference type="EMBL" id="CP011853">
    <property type="protein sequence ID" value="ALG86413.1"/>
    <property type="molecule type" value="Genomic_DNA"/>
</dbReference>
<dbReference type="PATRIC" id="fig|1136941.3.peg.4168"/>
<dbReference type="InterPro" id="IPR002731">
    <property type="entry name" value="ATPase_BadF"/>
</dbReference>
<dbReference type="STRING" id="1136941.ACH46_20340"/>